<comment type="catalytic activity">
    <reaction evidence="4 5">
        <text>L-tyrosyl-[protein] + 3'-phosphoadenylyl sulfate = O-sulfo-L-tyrosine-[protein] + adenosine 3',5'-bisphosphate + H(+)</text>
        <dbReference type="Rhea" id="RHEA:16801"/>
        <dbReference type="Rhea" id="RHEA-COMP:10136"/>
        <dbReference type="Rhea" id="RHEA-COMP:11688"/>
        <dbReference type="ChEBI" id="CHEBI:15378"/>
        <dbReference type="ChEBI" id="CHEBI:46858"/>
        <dbReference type="ChEBI" id="CHEBI:58339"/>
        <dbReference type="ChEBI" id="CHEBI:58343"/>
        <dbReference type="ChEBI" id="CHEBI:65286"/>
        <dbReference type="EC" id="2.8.2.20"/>
    </reaction>
</comment>
<dbReference type="Proteomes" id="UP000275846">
    <property type="component" value="Unassembled WGS sequence"/>
</dbReference>
<evidence type="ECO:0000313" key="6">
    <source>
        <dbReference type="EMBL" id="VDL98412.1"/>
    </source>
</evidence>
<keyword evidence="7" id="KW-1185">Reference proteome</keyword>
<dbReference type="AlphaFoldDB" id="A0A183T6C9"/>
<evidence type="ECO:0000256" key="4">
    <source>
        <dbReference type="ARBA" id="ARBA00048460"/>
    </source>
</evidence>
<reference evidence="8" key="1">
    <citation type="submission" date="2016-06" db="UniProtKB">
        <authorList>
            <consortium name="WormBaseParasite"/>
        </authorList>
    </citation>
    <scope>IDENTIFICATION</scope>
</reference>
<evidence type="ECO:0000313" key="8">
    <source>
        <dbReference type="WBParaSite" id="SSLN_0001247801-mRNA-1"/>
    </source>
</evidence>
<dbReference type="EC" id="2.8.2.20" evidence="2 5"/>
<dbReference type="InterPro" id="IPR026634">
    <property type="entry name" value="TPST-like"/>
</dbReference>
<evidence type="ECO:0000313" key="7">
    <source>
        <dbReference type="Proteomes" id="UP000275846"/>
    </source>
</evidence>
<proteinExistence type="inferred from homology"/>
<keyword evidence="3 5" id="KW-0808">Transferase</keyword>
<dbReference type="EMBL" id="UYSU01036965">
    <property type="protein sequence ID" value="VDL98412.1"/>
    <property type="molecule type" value="Genomic_DNA"/>
</dbReference>
<accession>A0A183T6C9</accession>
<evidence type="ECO:0000256" key="1">
    <source>
        <dbReference type="ARBA" id="ARBA00009988"/>
    </source>
</evidence>
<dbReference type="OrthoDB" id="545675at2759"/>
<dbReference type="STRING" id="70667.A0A183T6C9"/>
<reference evidence="6 7" key="2">
    <citation type="submission" date="2018-11" db="EMBL/GenBank/DDBJ databases">
        <authorList>
            <consortium name="Pathogen Informatics"/>
        </authorList>
    </citation>
    <scope>NUCLEOTIDE SEQUENCE [LARGE SCALE GENOMIC DNA]</scope>
    <source>
        <strain evidence="6 7">NST_G2</strain>
    </source>
</reference>
<gene>
    <name evidence="6" type="ORF">SSLN_LOCUS12027</name>
</gene>
<comment type="similarity">
    <text evidence="1 5">Belongs to the protein sulfotransferase family.</text>
</comment>
<evidence type="ECO:0000256" key="3">
    <source>
        <dbReference type="ARBA" id="ARBA00022679"/>
    </source>
</evidence>
<dbReference type="WBParaSite" id="SSLN_0001247801-mRNA-1">
    <property type="protein sequence ID" value="SSLN_0001247801-mRNA-1"/>
    <property type="gene ID" value="SSLN_0001247801"/>
</dbReference>
<evidence type="ECO:0000256" key="2">
    <source>
        <dbReference type="ARBA" id="ARBA00013262"/>
    </source>
</evidence>
<dbReference type="Gene3D" id="3.40.50.300">
    <property type="entry name" value="P-loop containing nucleotide triphosphate hydrolases"/>
    <property type="match status" value="1"/>
</dbReference>
<organism evidence="8">
    <name type="scientific">Schistocephalus solidus</name>
    <name type="common">Tapeworm</name>
    <dbReference type="NCBI Taxonomy" id="70667"/>
    <lineage>
        <taxon>Eukaryota</taxon>
        <taxon>Metazoa</taxon>
        <taxon>Spiralia</taxon>
        <taxon>Lophotrochozoa</taxon>
        <taxon>Platyhelminthes</taxon>
        <taxon>Cestoda</taxon>
        <taxon>Eucestoda</taxon>
        <taxon>Diphyllobothriidea</taxon>
        <taxon>Diphyllobothriidae</taxon>
        <taxon>Schistocephalus</taxon>
    </lineage>
</organism>
<dbReference type="GO" id="GO:0008476">
    <property type="term" value="F:protein-tyrosine sulfotransferase activity"/>
    <property type="evidence" value="ECO:0007669"/>
    <property type="project" value="UniProtKB-EC"/>
</dbReference>
<dbReference type="PANTHER" id="PTHR12788">
    <property type="entry name" value="PROTEIN-TYROSINE SULFOTRANSFERASE 2"/>
    <property type="match status" value="1"/>
</dbReference>
<name>A0A183T6C9_SCHSO</name>
<protein>
    <recommendedName>
        <fullName evidence="2 5">Protein-tyrosine sulfotransferase</fullName>
        <ecNumber evidence="2 5">2.8.2.20</ecNumber>
    </recommendedName>
</protein>
<dbReference type="SUPFAM" id="SSF52540">
    <property type="entry name" value="P-loop containing nucleoside triphosphate hydrolases"/>
    <property type="match status" value="1"/>
</dbReference>
<dbReference type="PANTHER" id="PTHR12788:SF10">
    <property type="entry name" value="PROTEIN-TYROSINE SULFOTRANSFERASE"/>
    <property type="match status" value="1"/>
</dbReference>
<evidence type="ECO:0000256" key="5">
    <source>
        <dbReference type="RuleBase" id="RU365018"/>
    </source>
</evidence>
<sequence>KRRYPFVFAAWAYQENIGFWCQLTVFTARKQGVLQGSVNAGLNVILPFVSFLCSRNVSISGVSWRDPKAMLNAWNKHYEKVYRYCVRAGPNRCMAVRYEHLVLRPRESMEKILQFLNLPWDEAVLNHEKSVDDLVKEKSTNQVVYPIYTNALTDWANDRAVMTPDVLREMKGLSMLREFGYSELGMPPNYGTPEPEVLKKSAELQKSSEFKRLFHESA</sequence>
<comment type="function">
    <text evidence="5">Catalyzes the O-sulfation of tyrosine residues within acidic motifs of polypeptides, using 3'-phosphoadenylyl sulfate (PAPS) as cosubstrate.</text>
</comment>
<dbReference type="InterPro" id="IPR027417">
    <property type="entry name" value="P-loop_NTPase"/>
</dbReference>
<dbReference type="GO" id="GO:0005794">
    <property type="term" value="C:Golgi apparatus"/>
    <property type="evidence" value="ECO:0007669"/>
    <property type="project" value="TreeGrafter"/>
</dbReference>
<dbReference type="Pfam" id="PF13469">
    <property type="entry name" value="Sulfotransfer_3"/>
    <property type="match status" value="1"/>
</dbReference>